<feature type="region of interest" description="Disordered" evidence="1">
    <location>
        <begin position="45"/>
        <end position="69"/>
    </location>
</feature>
<dbReference type="KEGG" id="mets:DK389_05170"/>
<dbReference type="EMBL" id="CP029550">
    <property type="protein sequence ID" value="AWN40048.1"/>
    <property type="molecule type" value="Genomic_DNA"/>
</dbReference>
<proteinExistence type="predicted"/>
<reference evidence="3" key="1">
    <citation type="submission" date="2018-05" db="EMBL/GenBank/DDBJ databases">
        <title>Complete Genome Sequence of Methylobacterium sp. 17SD2-17.</title>
        <authorList>
            <person name="Srinivasan S."/>
        </authorList>
    </citation>
    <scope>NUCLEOTIDE SEQUENCE [LARGE SCALE GENOMIC DNA]</scope>
    <source>
        <strain evidence="3">17SD2-17</strain>
    </source>
</reference>
<organism evidence="2 3">
    <name type="scientific">Methylobacterium durans</name>
    <dbReference type="NCBI Taxonomy" id="2202825"/>
    <lineage>
        <taxon>Bacteria</taxon>
        <taxon>Pseudomonadati</taxon>
        <taxon>Pseudomonadota</taxon>
        <taxon>Alphaproteobacteria</taxon>
        <taxon>Hyphomicrobiales</taxon>
        <taxon>Methylobacteriaceae</taxon>
        <taxon>Methylobacterium</taxon>
    </lineage>
</organism>
<dbReference type="RefSeq" id="WP_109887861.1">
    <property type="nucleotide sequence ID" value="NZ_CP029550.1"/>
</dbReference>
<keyword evidence="3" id="KW-1185">Reference proteome</keyword>
<evidence type="ECO:0000313" key="2">
    <source>
        <dbReference type="EMBL" id="AWN40048.1"/>
    </source>
</evidence>
<evidence type="ECO:0000256" key="1">
    <source>
        <dbReference type="SAM" id="MobiDB-lite"/>
    </source>
</evidence>
<feature type="compositionally biased region" description="Polar residues" evidence="1">
    <location>
        <begin position="60"/>
        <end position="69"/>
    </location>
</feature>
<dbReference type="AlphaFoldDB" id="A0A2U8W301"/>
<accession>A0A2U8W301</accession>
<protein>
    <submittedName>
        <fullName evidence="2">Uncharacterized protein</fullName>
    </submittedName>
</protein>
<name>A0A2U8W301_9HYPH</name>
<evidence type="ECO:0000313" key="3">
    <source>
        <dbReference type="Proteomes" id="UP000245926"/>
    </source>
</evidence>
<dbReference type="Proteomes" id="UP000245926">
    <property type="component" value="Chromosome"/>
</dbReference>
<sequence>MIWLAVAAGGLLLIGLYAVVRMVEKAPLCDEDELERVAREVTVIKGQDEPSIPSDGGDGTSTLAQRPTR</sequence>
<gene>
    <name evidence="2" type="ORF">DK389_05170</name>
</gene>